<accession>A0ABP9HBN4</accession>
<name>A0ABP9HBN4_9FLAO</name>
<keyword evidence="4" id="KW-1185">Reference proteome</keyword>
<reference evidence="4" key="1">
    <citation type="journal article" date="2019" name="Int. J. Syst. Evol. Microbiol.">
        <title>The Global Catalogue of Microorganisms (GCM) 10K type strain sequencing project: providing services to taxonomists for standard genome sequencing and annotation.</title>
        <authorList>
            <consortium name="The Broad Institute Genomics Platform"/>
            <consortium name="The Broad Institute Genome Sequencing Center for Infectious Disease"/>
            <person name="Wu L."/>
            <person name="Ma J."/>
        </authorList>
    </citation>
    <scope>NUCLEOTIDE SEQUENCE [LARGE SCALE GENOMIC DNA]</scope>
    <source>
        <strain evidence="4">JCM 18287</strain>
    </source>
</reference>
<gene>
    <name evidence="3" type="ORF">GCM10023315_14710</name>
</gene>
<sequence length="796" mass="85411">MRKITPLKSLTFLIAFLSVVTFGFGQSIFDNPIPTIPGTNPGQSNPYTFGQNVNANITVSGIGRGSGVTGRVATGRYNTSSWNTTTLDNTAYLEFTLTPNTAYEIDFVSFEYNSQASNASISNFAFRSSLDGYTTDIGTPTVTGTTIDLSGATYQNITSAITFRFYVWGASSVLNAFSINDFTFNGVVSPASCTSSITWDGAVWSNGTGPDLTTLATLNASYNTTTDGGSISACSLIVANGATLNIADNDYVEVDNNLFVNTGGIITVQPYGAFIQNNDSGTVTNNGLIEVAKETAPLSNWYEYTYWSSPVSGALVQDALSDSDASRRFTFTAQNFLDATAETANNNAVIAGQDDIDDNGDDWQSIAGTTVMQAGIGYAATHSEAAFIVPPGPFTPPQFRYTFQGDFNNGIINVPVYRNDGSALDNNWNFLGNPYPSAIEIDAFMTENMYNAATNPTGTLEGAIYFWSQNTDFADTANGNQALNFDTTDYATHNGTGGTTGGDGVTPNGFIPSGQGFFVSFAESAPSNTGTVVFNNAMRSLSLSPDNSQFFKSSNTKKSSSDNANKLWLDLTSDNGVFNQILVGYVDGATDGEDGAYYDARKVVAPKAFAALYSSIEGSANKFVIQGKSPNTLDTDEVINLGFSTTIDVPTLYKLSIANLQGDFLTNNTVYLKDNLLDKLHDLSASDYTFTSAVGEFNSRFEIVFSASSLSTDNTDLDLKALTIVQLDNNNVRFKMSDNRSIQSVNIYDVLGRQLYNLKGDSNSETYNLSNLNDAVYLAKVELSDGSVITKKAIKR</sequence>
<organism evidence="3 4">
    <name type="scientific">Algibacter aquimarinus</name>
    <dbReference type="NCBI Taxonomy" id="1136748"/>
    <lineage>
        <taxon>Bacteria</taxon>
        <taxon>Pseudomonadati</taxon>
        <taxon>Bacteroidota</taxon>
        <taxon>Flavobacteriia</taxon>
        <taxon>Flavobacteriales</taxon>
        <taxon>Flavobacteriaceae</taxon>
        <taxon>Algibacter</taxon>
    </lineage>
</organism>
<evidence type="ECO:0000313" key="4">
    <source>
        <dbReference type="Proteomes" id="UP001501692"/>
    </source>
</evidence>
<dbReference type="Pfam" id="PF18962">
    <property type="entry name" value="Por_Secre_tail"/>
    <property type="match status" value="1"/>
</dbReference>
<dbReference type="NCBIfam" id="TIGR04183">
    <property type="entry name" value="Por_Secre_tail"/>
    <property type="match status" value="1"/>
</dbReference>
<dbReference type="EMBL" id="BAABJK010000004">
    <property type="protein sequence ID" value="GAA4966477.1"/>
    <property type="molecule type" value="Genomic_DNA"/>
</dbReference>
<evidence type="ECO:0000313" key="3">
    <source>
        <dbReference type="EMBL" id="GAA4966477.1"/>
    </source>
</evidence>
<dbReference type="Proteomes" id="UP001501692">
    <property type="component" value="Unassembled WGS sequence"/>
</dbReference>
<dbReference type="RefSeq" id="WP_345166448.1">
    <property type="nucleotide sequence ID" value="NZ_BAABJK010000004.1"/>
</dbReference>
<protein>
    <recommendedName>
        <fullName evidence="2">Secretion system C-terminal sorting domain-containing protein</fullName>
    </recommendedName>
</protein>
<evidence type="ECO:0000259" key="2">
    <source>
        <dbReference type="Pfam" id="PF18962"/>
    </source>
</evidence>
<dbReference type="InterPro" id="IPR026444">
    <property type="entry name" value="Secre_tail"/>
</dbReference>
<keyword evidence="1" id="KW-0732">Signal</keyword>
<feature type="domain" description="Secretion system C-terminal sorting" evidence="2">
    <location>
        <begin position="731"/>
        <end position="793"/>
    </location>
</feature>
<evidence type="ECO:0000256" key="1">
    <source>
        <dbReference type="ARBA" id="ARBA00022729"/>
    </source>
</evidence>
<comment type="caution">
    <text evidence="3">The sequence shown here is derived from an EMBL/GenBank/DDBJ whole genome shotgun (WGS) entry which is preliminary data.</text>
</comment>
<proteinExistence type="predicted"/>